<dbReference type="PANTHER" id="PTHR37424">
    <property type="entry name" value="BACTERIOFERRITIN-ASSOCIATED FERREDOXIN"/>
    <property type="match status" value="1"/>
</dbReference>
<name>A0A918U926_9NEIS</name>
<dbReference type="InterPro" id="IPR041854">
    <property type="entry name" value="BFD-like_2Fe2S-bd_dom_sf"/>
</dbReference>
<gene>
    <name evidence="10" type="ORF">GCM10011289_12940</name>
</gene>
<evidence type="ECO:0000256" key="5">
    <source>
        <dbReference type="ARBA" id="ARBA00023004"/>
    </source>
</evidence>
<evidence type="ECO:0000256" key="1">
    <source>
        <dbReference type="ARBA" id="ARBA00022448"/>
    </source>
</evidence>
<evidence type="ECO:0000256" key="6">
    <source>
        <dbReference type="ARBA" id="ARBA00023014"/>
    </source>
</evidence>
<dbReference type="PANTHER" id="PTHR37424:SF1">
    <property type="entry name" value="BACTERIOFERRITIN-ASSOCIATED FERREDOXIN"/>
    <property type="match status" value="1"/>
</dbReference>
<keyword evidence="2" id="KW-0001">2Fe-2S</keyword>
<evidence type="ECO:0000313" key="10">
    <source>
        <dbReference type="EMBL" id="GGY11405.1"/>
    </source>
</evidence>
<organism evidence="10 11">
    <name type="scientific">Paludibacterium paludis</name>
    <dbReference type="NCBI Taxonomy" id="1225769"/>
    <lineage>
        <taxon>Bacteria</taxon>
        <taxon>Pseudomonadati</taxon>
        <taxon>Pseudomonadota</taxon>
        <taxon>Betaproteobacteria</taxon>
        <taxon>Neisseriales</taxon>
        <taxon>Chromobacteriaceae</taxon>
        <taxon>Paludibacterium</taxon>
    </lineage>
</organism>
<dbReference type="EMBL" id="BMYX01000005">
    <property type="protein sequence ID" value="GGY11405.1"/>
    <property type="molecule type" value="Genomic_DNA"/>
</dbReference>
<evidence type="ECO:0000256" key="7">
    <source>
        <dbReference type="ARBA" id="ARBA00039386"/>
    </source>
</evidence>
<sequence>MDIPLLTIVIIRIYYQIEINFHSHRTAMYVCLCNAVTDTQIRHAVLGGAARMRDLSNCLGVAADCGKCACAANAIRRETLLQIEEAQSLPDAA</sequence>
<evidence type="ECO:0000313" key="11">
    <source>
        <dbReference type="Proteomes" id="UP000645257"/>
    </source>
</evidence>
<dbReference type="InterPro" id="IPR007419">
    <property type="entry name" value="BFD-like_2Fe2S-bd_dom"/>
</dbReference>
<reference evidence="10" key="2">
    <citation type="submission" date="2020-09" db="EMBL/GenBank/DDBJ databases">
        <authorList>
            <person name="Sun Q."/>
            <person name="Kim S."/>
        </authorList>
    </citation>
    <scope>NUCLEOTIDE SEQUENCE</scope>
    <source>
        <strain evidence="10">KCTC 32182</strain>
    </source>
</reference>
<evidence type="ECO:0000259" key="9">
    <source>
        <dbReference type="Pfam" id="PF04324"/>
    </source>
</evidence>
<dbReference type="Gene3D" id="1.10.10.1100">
    <property type="entry name" value="BFD-like [2Fe-2S]-binding domain"/>
    <property type="match status" value="1"/>
</dbReference>
<evidence type="ECO:0000256" key="4">
    <source>
        <dbReference type="ARBA" id="ARBA00022982"/>
    </source>
</evidence>
<evidence type="ECO:0000256" key="8">
    <source>
        <dbReference type="ARBA" id="ARBA00046332"/>
    </source>
</evidence>
<accession>A0A918U926</accession>
<dbReference type="InterPro" id="IPR052371">
    <property type="entry name" value="BFD-associated_ferredoxin"/>
</dbReference>
<keyword evidence="4" id="KW-0249">Electron transport</keyword>
<dbReference type="AlphaFoldDB" id="A0A918U926"/>
<dbReference type="GO" id="GO:0051537">
    <property type="term" value="F:2 iron, 2 sulfur cluster binding"/>
    <property type="evidence" value="ECO:0007669"/>
    <property type="project" value="UniProtKB-KW"/>
</dbReference>
<dbReference type="Proteomes" id="UP000645257">
    <property type="component" value="Unassembled WGS sequence"/>
</dbReference>
<dbReference type="GO" id="GO:0046872">
    <property type="term" value="F:metal ion binding"/>
    <property type="evidence" value="ECO:0007669"/>
    <property type="project" value="UniProtKB-KW"/>
</dbReference>
<keyword evidence="1" id="KW-0813">Transport</keyword>
<dbReference type="CDD" id="cd19945">
    <property type="entry name" value="Fer2_BFD"/>
    <property type="match status" value="1"/>
</dbReference>
<comment type="similarity">
    <text evidence="8">Belongs to the Bfd family.</text>
</comment>
<dbReference type="Pfam" id="PF04324">
    <property type="entry name" value="Fer2_BFD"/>
    <property type="match status" value="1"/>
</dbReference>
<evidence type="ECO:0000256" key="2">
    <source>
        <dbReference type="ARBA" id="ARBA00022714"/>
    </source>
</evidence>
<evidence type="ECO:0000256" key="3">
    <source>
        <dbReference type="ARBA" id="ARBA00022723"/>
    </source>
</evidence>
<protein>
    <recommendedName>
        <fullName evidence="7">Bacterioferritin-associated ferredoxin</fullName>
    </recommendedName>
</protein>
<keyword evidence="11" id="KW-1185">Reference proteome</keyword>
<keyword evidence="3" id="KW-0479">Metal-binding</keyword>
<keyword evidence="6" id="KW-0411">Iron-sulfur</keyword>
<keyword evidence="5" id="KW-0408">Iron</keyword>
<proteinExistence type="inferred from homology"/>
<comment type="caution">
    <text evidence="10">The sequence shown here is derived from an EMBL/GenBank/DDBJ whole genome shotgun (WGS) entry which is preliminary data.</text>
</comment>
<reference evidence="10" key="1">
    <citation type="journal article" date="2014" name="Int. J. Syst. Evol. Microbiol.">
        <title>Complete genome sequence of Corynebacterium casei LMG S-19264T (=DSM 44701T), isolated from a smear-ripened cheese.</title>
        <authorList>
            <consortium name="US DOE Joint Genome Institute (JGI-PGF)"/>
            <person name="Walter F."/>
            <person name="Albersmeier A."/>
            <person name="Kalinowski J."/>
            <person name="Ruckert C."/>
        </authorList>
    </citation>
    <scope>NUCLEOTIDE SEQUENCE</scope>
    <source>
        <strain evidence="10">KCTC 32182</strain>
    </source>
</reference>
<feature type="domain" description="BFD-like [2Fe-2S]-binding" evidence="9">
    <location>
        <begin position="29"/>
        <end position="75"/>
    </location>
</feature>